<dbReference type="Proteomes" id="UP000824120">
    <property type="component" value="Chromosome 5"/>
</dbReference>
<protein>
    <submittedName>
        <fullName evidence="2">Uncharacterized protein</fullName>
    </submittedName>
</protein>
<evidence type="ECO:0000256" key="1">
    <source>
        <dbReference type="SAM" id="MobiDB-lite"/>
    </source>
</evidence>
<evidence type="ECO:0000313" key="2">
    <source>
        <dbReference type="EMBL" id="KAG5605844.1"/>
    </source>
</evidence>
<comment type="caution">
    <text evidence="2">The sequence shown here is derived from an EMBL/GenBank/DDBJ whole genome shotgun (WGS) entry which is preliminary data.</text>
</comment>
<evidence type="ECO:0000313" key="3">
    <source>
        <dbReference type="Proteomes" id="UP000824120"/>
    </source>
</evidence>
<dbReference type="EMBL" id="JACXVP010000005">
    <property type="protein sequence ID" value="KAG5605844.1"/>
    <property type="molecule type" value="Genomic_DNA"/>
</dbReference>
<sequence>MPCASVWTWASVPGVTLEETTVPDPLGAAIEVLVSDVWITDCMIVFLRSKKSPYMLSLCISICSSSVSTSDLSTAASSLCPSPVVARGSKSCEASNNEVKSKEEDVLGACEEEGCVHWSYPPPVSLLSSIFTLNVPDVSGGRWGNLKIYSIISGYPSRRHNSVIRIGNGKEVCLCLALITISYSIKTPRSMILWDMIAPRHAALGWRRIDSLWDGIMALLIKPNQKRAAMLKSLFCMGTPTSIHLGVEHRSRKNNIHLNAKKGINENGPTGGHLYCTLSEDTLMECATNNTKPTTCNPYLLAGNHHTTSVEVMAGVNSIKSSIPFTAMLDREDLLTNTFNQKNHPCISKNGNSSTSPFHLDSQTNGARPYSDIVATNGYAGEVHILLFHHWGQTTPTDCLGPLLPNTSSQGGTVSCNRKHGEHGMDAISAPNSTLGTPGTTTPELHEPLYVSNTPKPTLLPNNPSNNEDHESPIRALVTTKTTDDEWRE</sequence>
<feature type="region of interest" description="Disordered" evidence="1">
    <location>
        <begin position="411"/>
        <end position="489"/>
    </location>
</feature>
<proteinExistence type="predicted"/>
<name>A0A9J5Z337_SOLCO</name>
<organism evidence="2 3">
    <name type="scientific">Solanum commersonii</name>
    <name type="common">Commerson's wild potato</name>
    <name type="synonym">Commerson's nightshade</name>
    <dbReference type="NCBI Taxonomy" id="4109"/>
    <lineage>
        <taxon>Eukaryota</taxon>
        <taxon>Viridiplantae</taxon>
        <taxon>Streptophyta</taxon>
        <taxon>Embryophyta</taxon>
        <taxon>Tracheophyta</taxon>
        <taxon>Spermatophyta</taxon>
        <taxon>Magnoliopsida</taxon>
        <taxon>eudicotyledons</taxon>
        <taxon>Gunneridae</taxon>
        <taxon>Pentapetalae</taxon>
        <taxon>asterids</taxon>
        <taxon>lamiids</taxon>
        <taxon>Solanales</taxon>
        <taxon>Solanaceae</taxon>
        <taxon>Solanoideae</taxon>
        <taxon>Solaneae</taxon>
        <taxon>Solanum</taxon>
    </lineage>
</organism>
<gene>
    <name evidence="2" type="ORF">H5410_027336</name>
</gene>
<keyword evidence="3" id="KW-1185">Reference proteome</keyword>
<accession>A0A9J5Z337</accession>
<reference evidence="2 3" key="1">
    <citation type="submission" date="2020-09" db="EMBL/GenBank/DDBJ databases">
        <title>De no assembly of potato wild relative species, Solanum commersonii.</title>
        <authorList>
            <person name="Cho K."/>
        </authorList>
    </citation>
    <scope>NUCLEOTIDE SEQUENCE [LARGE SCALE GENOMIC DNA]</scope>
    <source>
        <strain evidence="2">LZ3.2</strain>
        <tissue evidence="2">Leaf</tissue>
    </source>
</reference>
<feature type="compositionally biased region" description="Low complexity" evidence="1">
    <location>
        <begin position="434"/>
        <end position="466"/>
    </location>
</feature>
<dbReference type="AlphaFoldDB" id="A0A9J5Z337"/>